<accession>A0ACD4CYD8</accession>
<dbReference type="Proteomes" id="UP001061991">
    <property type="component" value="Plasmid p_unnamed1"/>
</dbReference>
<reference evidence="1" key="1">
    <citation type="submission" date="2022-09" db="EMBL/GenBank/DDBJ databases">
        <title>Interaction between co-microsymbionts with complementary sets of symbiotic genes in legume-rhizobium systems.</title>
        <authorList>
            <person name="Safronova V."/>
            <person name="Sazanova A."/>
            <person name="Afonin A."/>
            <person name="Chirak E."/>
        </authorList>
    </citation>
    <scope>NUCLEOTIDE SEQUENCE</scope>
    <source>
        <strain evidence="1">A18/3m</strain>
    </source>
</reference>
<organism evidence="1 2">
    <name type="scientific">Phyllobacterium zundukense</name>
    <dbReference type="NCBI Taxonomy" id="1867719"/>
    <lineage>
        <taxon>Bacteria</taxon>
        <taxon>Pseudomonadati</taxon>
        <taxon>Pseudomonadota</taxon>
        <taxon>Alphaproteobacteria</taxon>
        <taxon>Hyphomicrobiales</taxon>
        <taxon>Phyllobacteriaceae</taxon>
        <taxon>Phyllobacterium</taxon>
    </lineage>
</organism>
<evidence type="ECO:0000313" key="2">
    <source>
        <dbReference type="Proteomes" id="UP001061991"/>
    </source>
</evidence>
<keyword evidence="1" id="KW-0614">Plasmid</keyword>
<geneLocation type="plasmid" evidence="1 2">
    <name>p_unnamed1</name>
</geneLocation>
<dbReference type="EMBL" id="CP104972">
    <property type="protein sequence ID" value="UXN58641.1"/>
    <property type="molecule type" value="Genomic_DNA"/>
</dbReference>
<gene>
    <name evidence="1" type="ORF">N8E88_11670</name>
</gene>
<name>A0ACD4CYD8_9HYPH</name>
<protein>
    <submittedName>
        <fullName evidence="1">DUF6494 family protein</fullName>
    </submittedName>
</protein>
<evidence type="ECO:0000313" key="1">
    <source>
        <dbReference type="EMBL" id="UXN58641.1"/>
    </source>
</evidence>
<proteinExistence type="predicted"/>
<keyword evidence="2" id="KW-1185">Reference proteome</keyword>
<sequence>MNEDALNTSLRKFLKEVGVTSQREIEKTVREAIADGRLNGSETLSAKVVLTIDKVGLTHTIDGMVNLQ</sequence>